<organism evidence="2 3">
    <name type="scientific">Bacillus methanolicus PB1</name>
    <dbReference type="NCBI Taxonomy" id="997296"/>
    <lineage>
        <taxon>Bacteria</taxon>
        <taxon>Bacillati</taxon>
        <taxon>Bacillota</taxon>
        <taxon>Bacilli</taxon>
        <taxon>Bacillales</taxon>
        <taxon>Bacillaceae</taxon>
        <taxon>Bacillus</taxon>
    </lineage>
</organism>
<keyword evidence="1" id="KW-0472">Membrane</keyword>
<evidence type="ECO:0000313" key="2">
    <source>
        <dbReference type="EMBL" id="EIJ81729.1"/>
    </source>
</evidence>
<sequence>MNKITKLEAVLWSIALPGFSQLLYGSFFKGILFVVLEVIINLNSNFNLAILYSFQWEIEKALEVTDFQWLMFYPCLYMMALWDAYKAACEEEEKFSYLPFVFGAYFVTVGLIYSPTFKFFGVFFGPVFTPMMFLIPGISIGFLIKFLLLKYSNQKQ</sequence>
<dbReference type="PATRIC" id="fig|997296.3.peg.509"/>
<feature type="transmembrane region" description="Helical" evidence="1">
    <location>
        <begin position="127"/>
        <end position="148"/>
    </location>
</feature>
<reference evidence="2 3" key="1">
    <citation type="journal article" date="2012" name="Appl. Environ. Microbiol.">
        <title>Genome Sequence of Thermotolerant Bacillus methanolicus: Features and Regulation Related to Methylotrophy and Production of L-Lysine and L-Glutamate from Methanol.</title>
        <authorList>
            <person name="Heggeset T.M."/>
            <person name="Krog A."/>
            <person name="Balzer S."/>
            <person name="Wentzel A."/>
            <person name="Ellingsen T.E."/>
            <person name="Brautaset T."/>
        </authorList>
    </citation>
    <scope>NUCLEOTIDE SEQUENCE [LARGE SCALE GENOMIC DNA]</scope>
    <source>
        <strain evidence="2 3">PB1</strain>
    </source>
</reference>
<keyword evidence="3" id="KW-1185">Reference proteome</keyword>
<dbReference type="OrthoDB" id="1681794at2"/>
<dbReference type="RefSeq" id="WP_003350469.1">
    <property type="nucleotide sequence ID" value="NZ_AFEU01000001.1"/>
</dbReference>
<dbReference type="STRING" id="997296.PB1_02280"/>
<dbReference type="AlphaFoldDB" id="I3E5F8"/>
<accession>I3E5F8</accession>
<gene>
    <name evidence="2" type="ORF">PB1_02280</name>
</gene>
<proteinExistence type="predicted"/>
<feature type="transmembrane region" description="Helical" evidence="1">
    <location>
        <begin position="97"/>
        <end position="115"/>
    </location>
</feature>
<feature type="transmembrane region" description="Helical" evidence="1">
    <location>
        <begin position="31"/>
        <end position="55"/>
    </location>
</feature>
<keyword evidence="1" id="KW-0812">Transmembrane</keyword>
<evidence type="ECO:0000313" key="3">
    <source>
        <dbReference type="Proteomes" id="UP000010523"/>
    </source>
</evidence>
<name>I3E5F8_BACMT</name>
<keyword evidence="1" id="KW-1133">Transmembrane helix</keyword>
<protein>
    <submittedName>
        <fullName evidence="2">Uncharacterized protein</fullName>
    </submittedName>
</protein>
<evidence type="ECO:0000256" key="1">
    <source>
        <dbReference type="SAM" id="Phobius"/>
    </source>
</evidence>
<comment type="caution">
    <text evidence="2">The sequence shown here is derived from an EMBL/GenBank/DDBJ whole genome shotgun (WGS) entry which is preliminary data.</text>
</comment>
<dbReference type="Proteomes" id="UP000010523">
    <property type="component" value="Unassembled WGS sequence"/>
</dbReference>
<dbReference type="EMBL" id="AFEU01000001">
    <property type="protein sequence ID" value="EIJ81729.1"/>
    <property type="molecule type" value="Genomic_DNA"/>
</dbReference>
<dbReference type="eggNOG" id="ENOG5030W9V">
    <property type="taxonomic scope" value="Bacteria"/>
</dbReference>